<dbReference type="PROSITE" id="PS50234">
    <property type="entry name" value="VWFA"/>
    <property type="match status" value="1"/>
</dbReference>
<dbReference type="SUPFAM" id="SSF57535">
    <property type="entry name" value="Complement control module/SCR domain"/>
    <property type="match status" value="2"/>
</dbReference>
<dbReference type="SMART" id="SM00327">
    <property type="entry name" value="VWA"/>
    <property type="match status" value="1"/>
</dbReference>
<dbReference type="PANTHER" id="PTHR24020">
    <property type="entry name" value="COLLAGEN ALPHA"/>
    <property type="match status" value="1"/>
</dbReference>
<protein>
    <recommendedName>
        <fullName evidence="7">VWFA domain-containing protein</fullName>
    </recommendedName>
</protein>
<feature type="domain" description="Sushi" evidence="4">
    <location>
        <begin position="93"/>
        <end position="153"/>
    </location>
</feature>
<dbReference type="CTD" id="20241888"/>
<feature type="domain" description="Sushi" evidence="4">
    <location>
        <begin position="1"/>
        <end position="29"/>
    </location>
</feature>
<dbReference type="Gene3D" id="2.10.70.10">
    <property type="entry name" value="Complement Module, domain 1"/>
    <property type="match status" value="2"/>
</dbReference>
<dbReference type="SUPFAM" id="SSF53300">
    <property type="entry name" value="vWA-like"/>
    <property type="match status" value="1"/>
</dbReference>
<gene>
    <name evidence="5" type="ORF">LOTGIDRAFT_171761</name>
</gene>
<proteinExistence type="predicted"/>
<feature type="domain" description="VWFA" evidence="3">
    <location>
        <begin position="159"/>
        <end position="326"/>
    </location>
</feature>
<dbReference type="Pfam" id="PF00092">
    <property type="entry name" value="VWA"/>
    <property type="match status" value="1"/>
</dbReference>
<dbReference type="PRINTS" id="PR00453">
    <property type="entry name" value="VWFADOMAIN"/>
</dbReference>
<dbReference type="PANTHER" id="PTHR24020:SF20">
    <property type="entry name" value="PH DOMAIN-CONTAINING PROTEIN"/>
    <property type="match status" value="1"/>
</dbReference>
<keyword evidence="6" id="KW-1185">Reference proteome</keyword>
<comment type="caution">
    <text evidence="2">Lacks conserved residue(s) required for the propagation of feature annotation.</text>
</comment>
<evidence type="ECO:0000313" key="6">
    <source>
        <dbReference type="Proteomes" id="UP000030746"/>
    </source>
</evidence>
<evidence type="ECO:0008006" key="7">
    <source>
        <dbReference type="Google" id="ProtNLM"/>
    </source>
</evidence>
<dbReference type="InterPro" id="IPR000436">
    <property type="entry name" value="Sushi_SCR_CCP_dom"/>
</dbReference>
<evidence type="ECO:0000313" key="5">
    <source>
        <dbReference type="EMBL" id="ESP03154.1"/>
    </source>
</evidence>
<dbReference type="InterPro" id="IPR050525">
    <property type="entry name" value="ECM_Assembly_Org"/>
</dbReference>
<dbReference type="Gene3D" id="3.40.50.410">
    <property type="entry name" value="von Willebrand factor, type A domain"/>
    <property type="match status" value="1"/>
</dbReference>
<evidence type="ECO:0000256" key="2">
    <source>
        <dbReference type="PROSITE-ProRule" id="PRU00302"/>
    </source>
</evidence>
<dbReference type="InterPro" id="IPR002035">
    <property type="entry name" value="VWF_A"/>
</dbReference>
<dbReference type="OMA" id="CERIKCN"/>
<organism evidence="5 6">
    <name type="scientific">Lottia gigantea</name>
    <name type="common">Giant owl limpet</name>
    <dbReference type="NCBI Taxonomy" id="225164"/>
    <lineage>
        <taxon>Eukaryota</taxon>
        <taxon>Metazoa</taxon>
        <taxon>Spiralia</taxon>
        <taxon>Lophotrochozoa</taxon>
        <taxon>Mollusca</taxon>
        <taxon>Gastropoda</taxon>
        <taxon>Patellogastropoda</taxon>
        <taxon>Lottioidea</taxon>
        <taxon>Lottiidae</taxon>
        <taxon>Lottia</taxon>
    </lineage>
</organism>
<keyword evidence="2" id="KW-0768">Sushi</keyword>
<dbReference type="KEGG" id="lgi:LOTGIDRAFT_171761"/>
<dbReference type="InterPro" id="IPR036465">
    <property type="entry name" value="vWFA_dom_sf"/>
</dbReference>
<dbReference type="InterPro" id="IPR035976">
    <property type="entry name" value="Sushi/SCR/CCP_sf"/>
</dbReference>
<dbReference type="HOGENOM" id="CLU_048493_0_0_1"/>
<dbReference type="SMART" id="SM00032">
    <property type="entry name" value="CCP"/>
    <property type="match status" value="2"/>
</dbReference>
<dbReference type="CDD" id="cd00033">
    <property type="entry name" value="CCP"/>
    <property type="match status" value="1"/>
</dbReference>
<accession>V4AGI5</accession>
<evidence type="ECO:0000256" key="1">
    <source>
        <dbReference type="ARBA" id="ARBA00023157"/>
    </source>
</evidence>
<dbReference type="CDD" id="cd01450">
    <property type="entry name" value="vWFA_subfamily_ECM"/>
    <property type="match status" value="1"/>
</dbReference>
<evidence type="ECO:0000259" key="4">
    <source>
        <dbReference type="PROSITE" id="PS50923"/>
    </source>
</evidence>
<dbReference type="Proteomes" id="UP000030746">
    <property type="component" value="Unassembled WGS sequence"/>
</dbReference>
<sequence length="327" mass="34809">MTCDEYFEMKQVIGCIDGEWKYKKPFCRLLAKDCGPVPPGNSSTGTVANGTTYPSEADYTCDEGFEIASGNSKIACLLSGQWDVDNILVCRGKDCGQVPSGDSSTGTAASGTTYPNEADYTCDEGHEIASGRSKIACLATGQWDVGNILVCRDCVDPLDVVLVVDGSGSVGSYHFNKMINILADVTLSGFYVDSARVHVGLIVYSTDITDIINMSSDPNQLQKDIRALKHPWGNTHTGKGIAAAQQMLLTQGRPGVPNVMIVLTDGKSTENPQSDATAAKDSGTVIYSIGIGSGAYMAELRQIASDSDKVQKANDFGDIRRTLSNLC</sequence>
<dbReference type="STRING" id="225164.V4AGI5"/>
<feature type="domain" description="Sushi" evidence="4">
    <location>
        <begin position="32"/>
        <end position="92"/>
    </location>
</feature>
<dbReference type="AlphaFoldDB" id="V4AGI5"/>
<dbReference type="GeneID" id="20241888"/>
<name>V4AGI5_LOTGI</name>
<dbReference type="EMBL" id="KB200109">
    <property type="protein sequence ID" value="ESP03154.1"/>
    <property type="molecule type" value="Genomic_DNA"/>
</dbReference>
<dbReference type="OrthoDB" id="547680at2759"/>
<reference evidence="5 6" key="1">
    <citation type="journal article" date="2013" name="Nature">
        <title>Insights into bilaterian evolution from three spiralian genomes.</title>
        <authorList>
            <person name="Simakov O."/>
            <person name="Marletaz F."/>
            <person name="Cho S.J."/>
            <person name="Edsinger-Gonzales E."/>
            <person name="Havlak P."/>
            <person name="Hellsten U."/>
            <person name="Kuo D.H."/>
            <person name="Larsson T."/>
            <person name="Lv J."/>
            <person name="Arendt D."/>
            <person name="Savage R."/>
            <person name="Osoegawa K."/>
            <person name="de Jong P."/>
            <person name="Grimwood J."/>
            <person name="Chapman J.A."/>
            <person name="Shapiro H."/>
            <person name="Aerts A."/>
            <person name="Otillar R.P."/>
            <person name="Terry A.Y."/>
            <person name="Boore J.L."/>
            <person name="Grigoriev I.V."/>
            <person name="Lindberg D.R."/>
            <person name="Seaver E.C."/>
            <person name="Weisblat D.A."/>
            <person name="Putnam N.H."/>
            <person name="Rokhsar D.S."/>
        </authorList>
    </citation>
    <scope>NUCLEOTIDE SEQUENCE [LARGE SCALE GENOMIC DNA]</scope>
</reference>
<dbReference type="PROSITE" id="PS50923">
    <property type="entry name" value="SUSHI"/>
    <property type="match status" value="3"/>
</dbReference>
<dbReference type="Pfam" id="PF00084">
    <property type="entry name" value="Sushi"/>
    <property type="match status" value="2"/>
</dbReference>
<keyword evidence="1" id="KW-1015">Disulfide bond</keyword>
<dbReference type="RefSeq" id="XP_009046204.1">
    <property type="nucleotide sequence ID" value="XM_009047956.1"/>
</dbReference>
<evidence type="ECO:0000259" key="3">
    <source>
        <dbReference type="PROSITE" id="PS50234"/>
    </source>
</evidence>